<dbReference type="EMBL" id="JACJLU010000002">
    <property type="protein sequence ID" value="MBM6831061.1"/>
    <property type="molecule type" value="Genomic_DNA"/>
</dbReference>
<dbReference type="InterPro" id="IPR006448">
    <property type="entry name" value="Phage_term_ssu_P27"/>
</dbReference>
<comment type="caution">
    <text evidence="2">The sequence shown here is derived from an EMBL/GenBank/DDBJ whole genome shotgun (WGS) entry which is preliminary data.</text>
</comment>
<evidence type="ECO:0000256" key="1">
    <source>
        <dbReference type="SAM" id="MobiDB-lite"/>
    </source>
</evidence>
<evidence type="ECO:0000313" key="2">
    <source>
        <dbReference type="EMBL" id="MBM6831061.1"/>
    </source>
</evidence>
<gene>
    <name evidence="2" type="ORF">H5982_02915</name>
</gene>
<keyword evidence="3" id="KW-1185">Reference proteome</keyword>
<feature type="region of interest" description="Disordered" evidence="1">
    <location>
        <begin position="1"/>
        <end position="52"/>
    </location>
</feature>
<name>A0ABS2FM07_9FIRM</name>
<dbReference type="Pfam" id="PF05119">
    <property type="entry name" value="Terminase_4"/>
    <property type="match status" value="1"/>
</dbReference>
<dbReference type="RefSeq" id="WP_027103898.1">
    <property type="nucleotide sequence ID" value="NZ_JACJLU010000002.1"/>
</dbReference>
<protein>
    <submittedName>
        <fullName evidence="2">P27 family phage terminase small subunit</fullName>
    </submittedName>
</protein>
<dbReference type="Proteomes" id="UP000775500">
    <property type="component" value="Unassembled WGS sequence"/>
</dbReference>
<proteinExistence type="predicted"/>
<evidence type="ECO:0000313" key="3">
    <source>
        <dbReference type="Proteomes" id="UP000775500"/>
    </source>
</evidence>
<reference evidence="2 3" key="1">
    <citation type="journal article" date="2021" name="Sci. Rep.">
        <title>The distribution of antibiotic resistance genes in chicken gut microbiota commensals.</title>
        <authorList>
            <person name="Juricova H."/>
            <person name="Matiasovicova J."/>
            <person name="Kubasova T."/>
            <person name="Cejkova D."/>
            <person name="Rychlik I."/>
        </authorList>
    </citation>
    <scope>NUCLEOTIDE SEQUENCE [LARGE SCALE GENOMIC DNA]</scope>
    <source>
        <strain evidence="2 3">An423</strain>
    </source>
</reference>
<accession>A0ABS2FM07</accession>
<organism evidence="2 3">
    <name type="scientific">Faecalicoccus acidiformans</name>
    <dbReference type="NCBI Taxonomy" id="915173"/>
    <lineage>
        <taxon>Bacteria</taxon>
        <taxon>Bacillati</taxon>
        <taxon>Bacillota</taxon>
        <taxon>Erysipelotrichia</taxon>
        <taxon>Erysipelotrichales</taxon>
        <taxon>Erysipelotrichaceae</taxon>
        <taxon>Faecalicoccus</taxon>
    </lineage>
</organism>
<sequence>MAKDGTNRGGPRPGTGPKRKPLVDKIQDGTAKGTLVMPDDLPEPADIQGEDVPPVRDYLKAKQKNGSDLCAEEIFRETWLWLKARGCEMLVNNQLIEQYAMSVARWIQCEEAISEFGYLAKHPTTGNAIASPYVSMSRDYKKQVNADWFQIYQIVRENCSVEYDGASPQDDLMERLLRARNRK</sequence>